<evidence type="ECO:0000256" key="1">
    <source>
        <dbReference type="SAM" id="MobiDB-lite"/>
    </source>
</evidence>
<accession>A0A6G0X047</accession>
<gene>
    <name evidence="2" type="ORF">Ae201684_009952</name>
</gene>
<dbReference type="VEuPathDB" id="FungiDB:AeMF1_021305"/>
<organism evidence="2 3">
    <name type="scientific">Aphanomyces euteiches</name>
    <dbReference type="NCBI Taxonomy" id="100861"/>
    <lineage>
        <taxon>Eukaryota</taxon>
        <taxon>Sar</taxon>
        <taxon>Stramenopiles</taxon>
        <taxon>Oomycota</taxon>
        <taxon>Saprolegniomycetes</taxon>
        <taxon>Saprolegniales</taxon>
        <taxon>Verrucalvaceae</taxon>
        <taxon>Aphanomyces</taxon>
    </lineage>
</organism>
<keyword evidence="3" id="KW-1185">Reference proteome</keyword>
<feature type="region of interest" description="Disordered" evidence="1">
    <location>
        <begin position="653"/>
        <end position="718"/>
    </location>
</feature>
<feature type="compositionally biased region" description="Polar residues" evidence="1">
    <location>
        <begin position="664"/>
        <end position="681"/>
    </location>
</feature>
<feature type="compositionally biased region" description="Basic and acidic residues" evidence="1">
    <location>
        <begin position="706"/>
        <end position="718"/>
    </location>
</feature>
<protein>
    <recommendedName>
        <fullName evidence="4">Pentacotripeptide-repeat region of PRORP domain-containing protein</fullName>
    </recommendedName>
</protein>
<reference evidence="2 3" key="1">
    <citation type="submission" date="2019-07" db="EMBL/GenBank/DDBJ databases">
        <title>Genomics analysis of Aphanomyces spp. identifies a new class of oomycete effector associated with host adaptation.</title>
        <authorList>
            <person name="Gaulin E."/>
        </authorList>
    </citation>
    <scope>NUCLEOTIDE SEQUENCE [LARGE SCALE GENOMIC DNA]</scope>
    <source>
        <strain evidence="2 3">ATCC 201684</strain>
    </source>
</reference>
<evidence type="ECO:0008006" key="4">
    <source>
        <dbReference type="Google" id="ProtNLM"/>
    </source>
</evidence>
<dbReference type="EMBL" id="VJMJ01000126">
    <property type="protein sequence ID" value="KAF0733131.1"/>
    <property type="molecule type" value="Genomic_DNA"/>
</dbReference>
<name>A0A6G0X047_9STRA</name>
<comment type="caution">
    <text evidence="2">The sequence shown here is derived from an EMBL/GenBank/DDBJ whole genome shotgun (WGS) entry which is preliminary data.</text>
</comment>
<dbReference type="AlphaFoldDB" id="A0A6G0X047"/>
<sequence length="718" mass="81848">MGAVPSGRQVKDVVMHLFQTQHPHEAAEVMKFSILHDIQLNYKYIVSDAIKIDAAYEPIFVDLLQKQELPSSIAISIIKGFLDLRHIPQAIKYYKDIVRQSRGETEDANASQKYKFVHDVMENLILLDENPHPNAQVAQRLIVDNFFCEEMEDQDDVPTLRAVLEVNPSSMEWLVYQTIGRLNKRVNYEWQARQRRFESIFDFCLNNRVDIVYDAAYSMTLNCYRYAKADPQHLMMTYEAMYKTNLAPFNARIIVYAMHASLAAGNYVTSLKHFETLIQRIDPTEGNPSESIYSSGFMLCSQAGNEKLAQEAFAHLKQNPNIVPNQSLCNWLLRCVEKPKNWDLQQVLEYLVIHDFKIKGVMQLMNHSESDKNLIKKALGRISDKVSLPPKERGELLLKRIQAVNTQDKKDTSRLESLIELCFSELPTPASALALLEEVNKIAPRALQFTVQAIILSVCSPNFSWSTTNVDTVGALIKYCIEKKILLGRCFSLIHFFETVKKHTAALPPHFADMIEELVISKLVWRSMPRDMAAMHAYQQVGDYTSAMKVYKCLLKQNKNTEIDKTILSNGIFLCAKTGNEEFAKSLVDKLMQSEHFVPDRGTFKWVLKSIQTPSAWDIPKFVQYFGSHSIQPSPKQYDRLFQLMESTSIDTKTLGLRAEKPSESTSKVRNSRVSRTTETTAGDEPSTKHRSSAESKSAPKASVPEQKKEDSSRCSIM</sequence>
<proteinExistence type="predicted"/>
<dbReference type="Proteomes" id="UP000481153">
    <property type="component" value="Unassembled WGS sequence"/>
</dbReference>
<evidence type="ECO:0000313" key="2">
    <source>
        <dbReference type="EMBL" id="KAF0733131.1"/>
    </source>
</evidence>
<evidence type="ECO:0000313" key="3">
    <source>
        <dbReference type="Proteomes" id="UP000481153"/>
    </source>
</evidence>